<name>A0A9W8WT59_9PLEO</name>
<keyword evidence="2" id="KW-1185">Reference proteome</keyword>
<evidence type="ECO:0000313" key="2">
    <source>
        <dbReference type="Proteomes" id="UP001140562"/>
    </source>
</evidence>
<organism evidence="1 2">
    <name type="scientific">Didymella glomerata</name>
    <dbReference type="NCBI Taxonomy" id="749621"/>
    <lineage>
        <taxon>Eukaryota</taxon>
        <taxon>Fungi</taxon>
        <taxon>Dikarya</taxon>
        <taxon>Ascomycota</taxon>
        <taxon>Pezizomycotina</taxon>
        <taxon>Dothideomycetes</taxon>
        <taxon>Pleosporomycetidae</taxon>
        <taxon>Pleosporales</taxon>
        <taxon>Pleosporineae</taxon>
        <taxon>Didymellaceae</taxon>
        <taxon>Didymella</taxon>
    </lineage>
</organism>
<dbReference type="EMBL" id="JAPEUV010000130">
    <property type="protein sequence ID" value="KAJ4332030.1"/>
    <property type="molecule type" value="Genomic_DNA"/>
</dbReference>
<sequence>MTVRVAIDLSSIDEPDFPSSPLQKHTSVLPFAKYRKPEHDGVYQLQETVATTLFNTSPDTLISFVNPMIGTLKAVFKGEKQLVIWRKGNAGFIGIYESHTSMKMFGFEHLVGFSIGWDGSWQIIIGAGNAFCESKWPVVWSGPYKSLGGVYEMVVNRESMEQAKGERAAKLAAEMLQRKFWNAMVDMRAI</sequence>
<gene>
    <name evidence="1" type="ORF">N0V87_008707</name>
</gene>
<evidence type="ECO:0000313" key="1">
    <source>
        <dbReference type="EMBL" id="KAJ4332030.1"/>
    </source>
</evidence>
<accession>A0A9W8WT59</accession>
<comment type="caution">
    <text evidence="1">The sequence shown here is derived from an EMBL/GenBank/DDBJ whole genome shotgun (WGS) entry which is preliminary data.</text>
</comment>
<dbReference type="OrthoDB" id="3758401at2759"/>
<dbReference type="Proteomes" id="UP001140562">
    <property type="component" value="Unassembled WGS sequence"/>
</dbReference>
<reference evidence="1" key="1">
    <citation type="submission" date="2022-10" db="EMBL/GenBank/DDBJ databases">
        <title>Tapping the CABI collections for fungal endophytes: first genome assemblies for Collariella, Neodidymelliopsis, Ascochyta clinopodiicola, Didymella pomorum, Didymosphaeria variabile, Neocosmospora piperis and Neocucurbitaria cava.</title>
        <authorList>
            <person name="Hill R."/>
        </authorList>
    </citation>
    <scope>NUCLEOTIDE SEQUENCE</scope>
    <source>
        <strain evidence="1">IMI 360193</strain>
    </source>
</reference>
<proteinExistence type="predicted"/>
<dbReference type="AlphaFoldDB" id="A0A9W8WT59"/>
<protein>
    <submittedName>
        <fullName evidence="1">Uncharacterized protein</fullName>
    </submittedName>
</protein>